<accession>A0A396H1L8</accession>
<proteinExistence type="predicted"/>
<protein>
    <submittedName>
        <fullName evidence="1">Uncharacterized protein</fullName>
    </submittedName>
</protein>
<gene>
    <name evidence="1" type="ORF">MtrunA17_Chr7g0233041</name>
</gene>
<reference evidence="1" key="1">
    <citation type="journal article" date="2018" name="Nat. Plants">
        <title>Whole-genome landscape of Medicago truncatula symbiotic genes.</title>
        <authorList>
            <person name="Pecrix Y."/>
            <person name="Gamas P."/>
            <person name="Carrere S."/>
        </authorList>
    </citation>
    <scope>NUCLEOTIDE SEQUENCE</scope>
    <source>
        <tissue evidence="1">Leaves</tissue>
    </source>
</reference>
<sequence length="46" mass="5815">MHNFIFYKNHCKNMQKLDYSFFQRVKNIWRRMKEVDFCLSHKITMG</sequence>
<name>A0A396H1L8_MEDTR</name>
<dbReference type="Gramene" id="rna39970">
    <property type="protein sequence ID" value="RHN45594.1"/>
    <property type="gene ID" value="gene39970"/>
</dbReference>
<dbReference type="AlphaFoldDB" id="A0A396H1L8"/>
<comment type="caution">
    <text evidence="1">The sequence shown here is derived from an EMBL/GenBank/DDBJ whole genome shotgun (WGS) entry which is preliminary data.</text>
</comment>
<dbReference type="Proteomes" id="UP000265566">
    <property type="component" value="Chromosome 7"/>
</dbReference>
<dbReference type="EMBL" id="PSQE01000007">
    <property type="protein sequence ID" value="RHN45594.1"/>
    <property type="molecule type" value="Genomic_DNA"/>
</dbReference>
<organism evidence="1">
    <name type="scientific">Medicago truncatula</name>
    <name type="common">Barrel medic</name>
    <name type="synonym">Medicago tribuloides</name>
    <dbReference type="NCBI Taxonomy" id="3880"/>
    <lineage>
        <taxon>Eukaryota</taxon>
        <taxon>Viridiplantae</taxon>
        <taxon>Streptophyta</taxon>
        <taxon>Embryophyta</taxon>
        <taxon>Tracheophyta</taxon>
        <taxon>Spermatophyta</taxon>
        <taxon>Magnoliopsida</taxon>
        <taxon>eudicotyledons</taxon>
        <taxon>Gunneridae</taxon>
        <taxon>Pentapetalae</taxon>
        <taxon>rosids</taxon>
        <taxon>fabids</taxon>
        <taxon>Fabales</taxon>
        <taxon>Fabaceae</taxon>
        <taxon>Papilionoideae</taxon>
        <taxon>50 kb inversion clade</taxon>
        <taxon>NPAAA clade</taxon>
        <taxon>Hologalegina</taxon>
        <taxon>IRL clade</taxon>
        <taxon>Trifolieae</taxon>
        <taxon>Medicago</taxon>
    </lineage>
</organism>
<evidence type="ECO:0000313" key="1">
    <source>
        <dbReference type="EMBL" id="RHN45594.1"/>
    </source>
</evidence>